<dbReference type="InParanoid" id="E9GS54"/>
<dbReference type="Proteomes" id="UP000000305">
    <property type="component" value="Unassembled WGS sequence"/>
</dbReference>
<sequence>MYRVGFLVQFELSMVFGVQWSCNHSVERCPEMDDQLLRLFSHSLFQWRRCPREGFARPLQATFSLDAARLKNAWWSLKASLLRHVTHV</sequence>
<evidence type="ECO:0000313" key="1">
    <source>
        <dbReference type="EMBL" id="EFX77652.1"/>
    </source>
</evidence>
<gene>
    <name evidence="1" type="ORF">DAPPUDRAFT_247279</name>
</gene>
<organism evidence="1 2">
    <name type="scientific">Daphnia pulex</name>
    <name type="common">Water flea</name>
    <dbReference type="NCBI Taxonomy" id="6669"/>
    <lineage>
        <taxon>Eukaryota</taxon>
        <taxon>Metazoa</taxon>
        <taxon>Ecdysozoa</taxon>
        <taxon>Arthropoda</taxon>
        <taxon>Crustacea</taxon>
        <taxon>Branchiopoda</taxon>
        <taxon>Diplostraca</taxon>
        <taxon>Cladocera</taxon>
        <taxon>Anomopoda</taxon>
        <taxon>Daphniidae</taxon>
        <taxon>Daphnia</taxon>
    </lineage>
</organism>
<keyword evidence="2" id="KW-1185">Reference proteome</keyword>
<name>E9GS54_DAPPU</name>
<reference evidence="1 2" key="1">
    <citation type="journal article" date="2011" name="Science">
        <title>The ecoresponsive genome of Daphnia pulex.</title>
        <authorList>
            <person name="Colbourne J.K."/>
            <person name="Pfrender M.E."/>
            <person name="Gilbert D."/>
            <person name="Thomas W.K."/>
            <person name="Tucker A."/>
            <person name="Oakley T.H."/>
            <person name="Tokishita S."/>
            <person name="Aerts A."/>
            <person name="Arnold G.J."/>
            <person name="Basu M.K."/>
            <person name="Bauer D.J."/>
            <person name="Caceres C.E."/>
            <person name="Carmel L."/>
            <person name="Casola C."/>
            <person name="Choi J.H."/>
            <person name="Detter J.C."/>
            <person name="Dong Q."/>
            <person name="Dusheyko S."/>
            <person name="Eads B.D."/>
            <person name="Frohlich T."/>
            <person name="Geiler-Samerotte K.A."/>
            <person name="Gerlach D."/>
            <person name="Hatcher P."/>
            <person name="Jogdeo S."/>
            <person name="Krijgsveld J."/>
            <person name="Kriventseva E.V."/>
            <person name="Kultz D."/>
            <person name="Laforsch C."/>
            <person name="Lindquist E."/>
            <person name="Lopez J."/>
            <person name="Manak J.R."/>
            <person name="Muller J."/>
            <person name="Pangilinan J."/>
            <person name="Patwardhan R.P."/>
            <person name="Pitluck S."/>
            <person name="Pritham E.J."/>
            <person name="Rechtsteiner A."/>
            <person name="Rho M."/>
            <person name="Rogozin I.B."/>
            <person name="Sakarya O."/>
            <person name="Salamov A."/>
            <person name="Schaack S."/>
            <person name="Shapiro H."/>
            <person name="Shiga Y."/>
            <person name="Skalitzky C."/>
            <person name="Smith Z."/>
            <person name="Souvorov A."/>
            <person name="Sung W."/>
            <person name="Tang Z."/>
            <person name="Tsuchiya D."/>
            <person name="Tu H."/>
            <person name="Vos H."/>
            <person name="Wang M."/>
            <person name="Wolf Y.I."/>
            <person name="Yamagata H."/>
            <person name="Yamada T."/>
            <person name="Ye Y."/>
            <person name="Shaw J.R."/>
            <person name="Andrews J."/>
            <person name="Crease T.J."/>
            <person name="Tang H."/>
            <person name="Lucas S.M."/>
            <person name="Robertson H.M."/>
            <person name="Bork P."/>
            <person name="Koonin E.V."/>
            <person name="Zdobnov E.M."/>
            <person name="Grigoriev I.V."/>
            <person name="Lynch M."/>
            <person name="Boore J.L."/>
        </authorList>
    </citation>
    <scope>NUCLEOTIDE SEQUENCE [LARGE SCALE GENOMIC DNA]</scope>
</reference>
<evidence type="ECO:0000313" key="2">
    <source>
        <dbReference type="Proteomes" id="UP000000305"/>
    </source>
</evidence>
<dbReference type="EMBL" id="GL732561">
    <property type="protein sequence ID" value="EFX77652.1"/>
    <property type="molecule type" value="Genomic_DNA"/>
</dbReference>
<protein>
    <submittedName>
        <fullName evidence="1">Uncharacterized protein</fullName>
    </submittedName>
</protein>
<dbReference type="HOGENOM" id="CLU_2471342_0_0_1"/>
<accession>E9GS54</accession>
<proteinExistence type="predicted"/>
<dbReference type="KEGG" id="dpx:DAPPUDRAFT_247279"/>
<dbReference type="AlphaFoldDB" id="E9GS54"/>